<evidence type="ECO:0000256" key="2">
    <source>
        <dbReference type="ARBA" id="ARBA00022487"/>
    </source>
</evidence>
<sequence>MASIPFFVEMKHFLGQSLLTSLLAAGAFGSSLAEVCTSSRIRTALPKDGAIAGISMDPDSITANPVYNASAGYSVFYPEGNFDYCNVTVSYCHIGKGDKVNLQYWLPSPDKFQNRYLATGGGGYAINSGTQSLPGGVMYGAVAGRTDGGFGGFDVQVSEAILYANGSLNYDSLYMFGYRAIGEQTMIGQELARGFYELGDEKKIYTYYQGCSEGGREGWSQIQKFPDLYDGVIPAAPAFRYGHQQVNHLFPGVIEQGMNYYPPPCEMARIVNATIEACDKLDGKIDGVVSRTDLCLLNFDFNSTIGLHYTCEAGSNPMTGDSTPAQNGTVSTKAAELARVLTEGLHDSQGNKAYVFYQITAGYDDADTKYNPATGQFELSVSSLGGEWVTKFLQLVDLDNLPNLDNVTVDTLVDWMQCGWQTYEDVLQTTRPDLSLYERAGGKILTFHGESDNSIPAGSSVHFYESVRNVMYPGISFNQSTDAMGEWYRLYLVPGAAHCSINALQPNGPFPQTTLEVMIDWVENGNTPTTLQATYLVGDNKGKPAEICPWPLRPTWTDEGSKLQCVYDHTSINTWMYDFNAFSLPVY</sequence>
<organism evidence="9">
    <name type="scientific">Blastobotrys adeninivorans</name>
    <name type="common">Yeast</name>
    <name type="synonym">Arxula adeninivorans</name>
    <dbReference type="NCBI Taxonomy" id="409370"/>
    <lineage>
        <taxon>Eukaryota</taxon>
        <taxon>Fungi</taxon>
        <taxon>Dikarya</taxon>
        <taxon>Ascomycota</taxon>
        <taxon>Saccharomycotina</taxon>
        <taxon>Dipodascomycetes</taxon>
        <taxon>Dipodascales</taxon>
        <taxon>Trichomonascaceae</taxon>
        <taxon>Blastobotrys</taxon>
    </lineage>
</organism>
<evidence type="ECO:0000256" key="1">
    <source>
        <dbReference type="ARBA" id="ARBA00006249"/>
    </source>
</evidence>
<dbReference type="InterPro" id="IPR011118">
    <property type="entry name" value="Tannase/feruloyl_esterase"/>
</dbReference>
<dbReference type="GO" id="GO:0030600">
    <property type="term" value="F:feruloyl esterase activity"/>
    <property type="evidence" value="ECO:0007669"/>
    <property type="project" value="UniProtKB-ARBA"/>
</dbReference>
<dbReference type="PANTHER" id="PTHR33938">
    <property type="entry name" value="FERULOYL ESTERASE B-RELATED"/>
    <property type="match status" value="1"/>
</dbReference>
<evidence type="ECO:0000256" key="7">
    <source>
        <dbReference type="ARBA" id="ARBA00023157"/>
    </source>
</evidence>
<reference evidence="9" key="2">
    <citation type="submission" date="2014-06" db="EMBL/GenBank/DDBJ databases">
        <title>The complete genome of Blastobotrys (Arxula) adeninivorans LS3 - a yeast of biotechnological interest.</title>
        <authorList>
            <person name="Kunze G."/>
            <person name="Gaillardin C."/>
            <person name="Czernicka M."/>
            <person name="Durrens P."/>
            <person name="Martin T."/>
            <person name="Boer E."/>
            <person name="Gabaldon T."/>
            <person name="Cruz J."/>
            <person name="Talla E."/>
            <person name="Marck C."/>
            <person name="Goffeau A."/>
            <person name="Barbe V."/>
            <person name="Baret P."/>
            <person name="Baronian K."/>
            <person name="Beier S."/>
            <person name="Bleykasten C."/>
            <person name="Bode R."/>
            <person name="Casaregola S."/>
            <person name="Despons L."/>
            <person name="Fairhead C."/>
            <person name="Giersberg M."/>
            <person name="Gierski P."/>
            <person name="Hahnel U."/>
            <person name="Hartmann A."/>
            <person name="Jankowska D."/>
            <person name="Jubin C."/>
            <person name="Jung P."/>
            <person name="Lafontaine I."/>
            <person name="Leh-Louis V."/>
            <person name="Lemaire M."/>
            <person name="Marcet-Houben M."/>
            <person name="Mascher M."/>
            <person name="Morel G."/>
            <person name="Richard G.-F."/>
            <person name="Riechen J."/>
            <person name="Sacerdot C."/>
            <person name="Sarkar A."/>
            <person name="Savel G."/>
            <person name="Schacherer J."/>
            <person name="Sherman D."/>
            <person name="Straub M.-L."/>
            <person name="Stein N."/>
            <person name="Thierry A."/>
            <person name="Trautwein-Schult A."/>
            <person name="Westhof E."/>
            <person name="Worch S."/>
            <person name="Dujon B."/>
            <person name="Souciet J.-L."/>
            <person name="Wincker P."/>
            <person name="Scholz U."/>
            <person name="Neuveglise N."/>
        </authorList>
    </citation>
    <scope>NUCLEOTIDE SEQUENCE</scope>
    <source>
        <strain evidence="9">LS3</strain>
    </source>
</reference>
<feature type="chain" id="PRO_5005102543" description="Carboxylic ester hydrolase" evidence="8">
    <location>
        <begin position="34"/>
        <end position="587"/>
    </location>
</feature>
<keyword evidence="3" id="KW-0479">Metal-binding</keyword>
<dbReference type="EC" id="3.1.1.-" evidence="8"/>
<evidence type="ECO:0000256" key="4">
    <source>
        <dbReference type="ARBA" id="ARBA00022729"/>
    </source>
</evidence>
<comment type="similarity">
    <text evidence="1 8">Belongs to the tannase family.</text>
</comment>
<dbReference type="SUPFAM" id="SSF53474">
    <property type="entry name" value="alpha/beta-Hydrolases"/>
    <property type="match status" value="1"/>
</dbReference>
<dbReference type="Pfam" id="PF07519">
    <property type="entry name" value="Tannase"/>
    <property type="match status" value="1"/>
</dbReference>
<keyword evidence="4 8" id="KW-0732">Signal</keyword>
<evidence type="ECO:0000256" key="3">
    <source>
        <dbReference type="ARBA" id="ARBA00022723"/>
    </source>
</evidence>
<keyword evidence="5 8" id="KW-0378">Hydrolase</keyword>
<dbReference type="PANTHER" id="PTHR33938:SF16">
    <property type="entry name" value="CARBOXYLIC ESTER HYDROLASE"/>
    <property type="match status" value="1"/>
</dbReference>
<dbReference type="EMBL" id="HG937691">
    <property type="protein sequence ID" value="CDP33288.1"/>
    <property type="molecule type" value="Genomic_DNA"/>
</dbReference>
<protein>
    <recommendedName>
        <fullName evidence="8">Carboxylic ester hydrolase</fullName>
        <ecNumber evidence="8">3.1.1.-</ecNumber>
    </recommendedName>
</protein>
<keyword evidence="2" id="KW-0719">Serine esterase</keyword>
<evidence type="ECO:0000256" key="8">
    <source>
        <dbReference type="RuleBase" id="RU361238"/>
    </source>
</evidence>
<accession>A0A060SX44</accession>
<keyword evidence="7" id="KW-1015">Disulfide bond</keyword>
<evidence type="ECO:0000256" key="6">
    <source>
        <dbReference type="ARBA" id="ARBA00022837"/>
    </source>
</evidence>
<name>A0A060SX44_BLAAD</name>
<dbReference type="PhylomeDB" id="A0A060SX44"/>
<evidence type="ECO:0000256" key="5">
    <source>
        <dbReference type="ARBA" id="ARBA00022801"/>
    </source>
</evidence>
<dbReference type="GO" id="GO:0046872">
    <property type="term" value="F:metal ion binding"/>
    <property type="evidence" value="ECO:0007669"/>
    <property type="project" value="UniProtKB-KW"/>
</dbReference>
<evidence type="ECO:0000313" key="9">
    <source>
        <dbReference type="EMBL" id="CDP33288.1"/>
    </source>
</evidence>
<gene>
    <name evidence="9" type="ORF">GNLVRS02_ARAD1A06094g</name>
</gene>
<feature type="signal peptide" evidence="8">
    <location>
        <begin position="1"/>
        <end position="33"/>
    </location>
</feature>
<dbReference type="InterPro" id="IPR029058">
    <property type="entry name" value="AB_hydrolase_fold"/>
</dbReference>
<keyword evidence="6" id="KW-0106">Calcium</keyword>
<proteinExistence type="inferred from homology"/>
<dbReference type="AlphaFoldDB" id="A0A060SX44"/>
<reference evidence="9" key="1">
    <citation type="submission" date="2014-02" db="EMBL/GenBank/DDBJ databases">
        <authorList>
            <person name="Genoscope - CEA"/>
        </authorList>
    </citation>
    <scope>NUCLEOTIDE SEQUENCE</scope>
    <source>
        <strain evidence="9">LS3</strain>
    </source>
</reference>